<organism evidence="2 3">
    <name type="scientific">Citroniella saccharovorans</name>
    <dbReference type="NCBI Taxonomy" id="2053367"/>
    <lineage>
        <taxon>Bacteria</taxon>
        <taxon>Bacillati</taxon>
        <taxon>Bacillota</taxon>
        <taxon>Tissierellia</taxon>
        <taxon>Tissierellales</taxon>
        <taxon>Peptoniphilaceae</taxon>
        <taxon>Citroniella</taxon>
    </lineage>
</organism>
<dbReference type="CDD" id="cd09911">
    <property type="entry name" value="Lin0431_like"/>
    <property type="match status" value="1"/>
</dbReference>
<protein>
    <submittedName>
        <fullName evidence="2">NusG domain II-containing protein</fullName>
    </submittedName>
</protein>
<keyword evidence="1" id="KW-0472">Membrane</keyword>
<sequence length="130" mass="15114">MYKLNKADMIVFLFIFFISIVGIIFINKPKNNNGKKYISVQLEGKEIMKLDFLEENTKEEKRIDSKYGYNIIEVFGDKVRVLEADCKDKVDVKQGYIKNTGETLVCLPHRLVIEIKEEGEGGNYIDHINY</sequence>
<dbReference type="AlphaFoldDB" id="A0AAW9MZ65"/>
<dbReference type="EMBL" id="JAYKOT010000003">
    <property type="protein sequence ID" value="MEB3429885.1"/>
    <property type="molecule type" value="Genomic_DNA"/>
</dbReference>
<evidence type="ECO:0000256" key="1">
    <source>
        <dbReference type="SAM" id="Phobius"/>
    </source>
</evidence>
<accession>A0AAW9MZ65</accession>
<feature type="transmembrane region" description="Helical" evidence="1">
    <location>
        <begin position="6"/>
        <end position="26"/>
    </location>
</feature>
<reference evidence="2 3" key="1">
    <citation type="submission" date="2024-01" db="EMBL/GenBank/DDBJ databases">
        <title>Complete genome sequence of Citroniella saccharovorans strain M6.X9, isolated from human fecal sample.</title>
        <authorList>
            <person name="Cheng G."/>
            <person name="Westerholm M."/>
            <person name="Schnurer A."/>
        </authorList>
    </citation>
    <scope>NUCLEOTIDE SEQUENCE [LARGE SCALE GENOMIC DNA]</scope>
    <source>
        <strain evidence="2 3">DSM 29873</strain>
    </source>
</reference>
<dbReference type="RefSeq" id="WP_324620040.1">
    <property type="nucleotide sequence ID" value="NZ_JAYKOT010000003.1"/>
</dbReference>
<name>A0AAW9MZ65_9FIRM</name>
<dbReference type="Pfam" id="PF07009">
    <property type="entry name" value="NusG_II"/>
    <property type="match status" value="1"/>
</dbReference>
<dbReference type="Gene3D" id="2.60.320.10">
    <property type="entry name" value="N-utilization substance G protein NusG, insert domain"/>
    <property type="match status" value="1"/>
</dbReference>
<dbReference type="Proteomes" id="UP001357733">
    <property type="component" value="Unassembled WGS sequence"/>
</dbReference>
<keyword evidence="1" id="KW-0812">Transmembrane</keyword>
<comment type="caution">
    <text evidence="2">The sequence shown here is derived from an EMBL/GenBank/DDBJ whole genome shotgun (WGS) entry which is preliminary data.</text>
</comment>
<keyword evidence="1" id="KW-1133">Transmembrane helix</keyword>
<gene>
    <name evidence="2" type="ORF">VLK81_07680</name>
</gene>
<evidence type="ECO:0000313" key="2">
    <source>
        <dbReference type="EMBL" id="MEB3429885.1"/>
    </source>
</evidence>
<keyword evidence="3" id="KW-1185">Reference proteome</keyword>
<evidence type="ECO:0000313" key="3">
    <source>
        <dbReference type="Proteomes" id="UP001357733"/>
    </source>
</evidence>
<dbReference type="InterPro" id="IPR038690">
    <property type="entry name" value="NusG_2_sf"/>
</dbReference>
<proteinExistence type="predicted"/>